<feature type="domain" description="MaoC-like" evidence="1">
    <location>
        <begin position="189"/>
        <end position="277"/>
    </location>
</feature>
<keyword evidence="3" id="KW-1185">Reference proteome</keyword>
<dbReference type="PANTHER" id="PTHR43841:SF3">
    <property type="entry name" value="(3R)-HYDROXYACYL-ACP DEHYDRATASE SUBUNIT HADB"/>
    <property type="match status" value="1"/>
</dbReference>
<dbReference type="PRINTS" id="PR01483">
    <property type="entry name" value="FASYNTHASE"/>
</dbReference>
<gene>
    <name evidence="2" type="ORF">ABIE19_001909</name>
</gene>
<reference evidence="2 3" key="1">
    <citation type="submission" date="2024-06" db="EMBL/GenBank/DDBJ databases">
        <title>Sorghum-associated microbial communities from plants grown in Nebraska, USA.</title>
        <authorList>
            <person name="Schachtman D."/>
        </authorList>
    </citation>
    <scope>NUCLEOTIDE SEQUENCE [LARGE SCALE GENOMIC DNA]</scope>
    <source>
        <strain evidence="2 3">2814</strain>
    </source>
</reference>
<dbReference type="Proteomes" id="UP001549313">
    <property type="component" value="Unassembled WGS sequence"/>
</dbReference>
<dbReference type="InterPro" id="IPR002539">
    <property type="entry name" value="MaoC-like_dom"/>
</dbReference>
<name>A0ABV2RBM3_9CAUL</name>
<dbReference type="PANTHER" id="PTHR43841">
    <property type="entry name" value="3-HYDROXYACYL-THIOESTER DEHYDRATASE HTDX-RELATED"/>
    <property type="match status" value="1"/>
</dbReference>
<dbReference type="EMBL" id="JBEPTF010000002">
    <property type="protein sequence ID" value="MET4683979.1"/>
    <property type="molecule type" value="Genomic_DNA"/>
</dbReference>
<dbReference type="Pfam" id="PF01575">
    <property type="entry name" value="MaoC_dehydratas"/>
    <property type="match status" value="1"/>
</dbReference>
<evidence type="ECO:0000313" key="2">
    <source>
        <dbReference type="EMBL" id="MET4683979.1"/>
    </source>
</evidence>
<proteinExistence type="predicted"/>
<organism evidence="2 3">
    <name type="scientific">Brevundimonas faecalis</name>
    <dbReference type="NCBI Taxonomy" id="947378"/>
    <lineage>
        <taxon>Bacteria</taxon>
        <taxon>Pseudomonadati</taxon>
        <taxon>Pseudomonadota</taxon>
        <taxon>Alphaproteobacteria</taxon>
        <taxon>Caulobacterales</taxon>
        <taxon>Caulobacteraceae</taxon>
        <taxon>Brevundimonas</taxon>
    </lineage>
</organism>
<sequence>MTAAEVVERIDAPLSGAAVVGGALKSLLRGRPGEAVLPDRALQREAVLEASTVDAYGRLCGFTPDQGVPITWPHVLAFPLQMRILLGAHFPYPAIGLVHLHNRISQHHRLYPGDRLLLTARTGRFMAHDRGQAFTLETTSVRDGETVWEGVSLYLRLGGPGHGDPAPILTGGIVDQACGAWSVPADLGRRYAAASGDANPIHTSALGARLFGFRRPIAHGMWTKARAVAALSPQEPLETAQVEVAFRSPLFLPGQAALYAGQVHDAGADETRDFEVRDAAGTRTHLRGRLSVSPRPPITTSKDAVLC</sequence>
<dbReference type="RefSeq" id="WP_354088931.1">
    <property type="nucleotide sequence ID" value="NZ_JBEPTF010000002.1"/>
</dbReference>
<dbReference type="InterPro" id="IPR003965">
    <property type="entry name" value="Fatty_acid_synthase"/>
</dbReference>
<protein>
    <recommendedName>
        <fullName evidence="1">MaoC-like domain-containing protein</fullName>
    </recommendedName>
</protein>
<dbReference type="InterPro" id="IPR029069">
    <property type="entry name" value="HotDog_dom_sf"/>
</dbReference>
<evidence type="ECO:0000259" key="1">
    <source>
        <dbReference type="Pfam" id="PF01575"/>
    </source>
</evidence>
<dbReference type="SUPFAM" id="SSF54637">
    <property type="entry name" value="Thioesterase/thiol ester dehydrase-isomerase"/>
    <property type="match status" value="2"/>
</dbReference>
<evidence type="ECO:0000313" key="3">
    <source>
        <dbReference type="Proteomes" id="UP001549313"/>
    </source>
</evidence>
<accession>A0ABV2RBM3</accession>
<comment type="caution">
    <text evidence="2">The sequence shown here is derived from an EMBL/GenBank/DDBJ whole genome shotgun (WGS) entry which is preliminary data.</text>
</comment>
<dbReference type="Gene3D" id="3.10.129.10">
    <property type="entry name" value="Hotdog Thioesterase"/>
    <property type="match status" value="1"/>
</dbReference>